<dbReference type="KEGG" id="bgp:BGL_2c12760"/>
<keyword evidence="3" id="KW-1185">Reference proteome</keyword>
<evidence type="ECO:0000313" key="2">
    <source>
        <dbReference type="EMBL" id="AJK49345.1"/>
    </source>
</evidence>
<feature type="domain" description="DUF6916" evidence="1">
    <location>
        <begin position="6"/>
        <end position="91"/>
    </location>
</feature>
<dbReference type="Pfam" id="PF21880">
    <property type="entry name" value="DUF6916"/>
    <property type="match status" value="1"/>
</dbReference>
<name>A0A0B6S7W8_BURPL</name>
<evidence type="ECO:0000313" key="3">
    <source>
        <dbReference type="Proteomes" id="UP000031838"/>
    </source>
</evidence>
<organism evidence="2 3">
    <name type="scientific">Burkholderia plantarii</name>
    <dbReference type="NCBI Taxonomy" id="41899"/>
    <lineage>
        <taxon>Bacteria</taxon>
        <taxon>Pseudomonadati</taxon>
        <taxon>Pseudomonadota</taxon>
        <taxon>Betaproteobacteria</taxon>
        <taxon>Burkholderiales</taxon>
        <taxon>Burkholderiaceae</taxon>
        <taxon>Burkholderia</taxon>
    </lineage>
</organism>
<evidence type="ECO:0000259" key="1">
    <source>
        <dbReference type="Pfam" id="PF21880"/>
    </source>
</evidence>
<protein>
    <submittedName>
        <fullName evidence="2">Putative exported protein</fullName>
    </submittedName>
</protein>
<dbReference type="EMBL" id="CP002581">
    <property type="protein sequence ID" value="AJK49345.1"/>
    <property type="molecule type" value="Genomic_DNA"/>
</dbReference>
<dbReference type="AlphaFoldDB" id="A0A0B6S7W8"/>
<accession>A0A0B6S7W8</accession>
<sequence length="117" mass="12312">MSVLPTHDELKALLGQVLTITTADAAAVPLTQTRLTDAPDGLPMDDQHACYLANFELPVNVRLPQDTYRFCAPDGRAWSLFASPTRPLATGAGTICVVIHRRLDDAAATAGTPAAGA</sequence>
<reference evidence="2 3" key="2">
    <citation type="journal article" date="2016" name="Appl. Microbiol. Biotechnol.">
        <title>Mutations improving production and secretion of extracellular lipase by Burkholderia glumae PG1.</title>
        <authorList>
            <person name="Knapp A."/>
            <person name="Voget S."/>
            <person name="Gao R."/>
            <person name="Zaburannyi N."/>
            <person name="Krysciak D."/>
            <person name="Breuer M."/>
            <person name="Hauer B."/>
            <person name="Streit W.R."/>
            <person name="Muller R."/>
            <person name="Daniel R."/>
            <person name="Jaeger K.E."/>
        </authorList>
    </citation>
    <scope>NUCLEOTIDE SEQUENCE [LARGE SCALE GENOMIC DNA]</scope>
    <source>
        <strain evidence="2 3">PG1</strain>
    </source>
</reference>
<proteinExistence type="predicted"/>
<dbReference type="InterPro" id="IPR054209">
    <property type="entry name" value="DUF6916"/>
</dbReference>
<dbReference type="RefSeq" id="WP_042627812.1">
    <property type="nucleotide sequence ID" value="NZ_CP002581.1"/>
</dbReference>
<dbReference type="HOGENOM" id="CLU_2080315_0_0_4"/>
<reference evidence="3" key="1">
    <citation type="submission" date="2011-03" db="EMBL/GenBank/DDBJ databases">
        <authorList>
            <person name="Voget S."/>
            <person name="Streit W.R."/>
            <person name="Jaeger K.E."/>
            <person name="Daniel R."/>
        </authorList>
    </citation>
    <scope>NUCLEOTIDE SEQUENCE [LARGE SCALE GENOMIC DNA]</scope>
    <source>
        <strain evidence="3">PG1</strain>
    </source>
</reference>
<gene>
    <name evidence="2" type="ORF">BGL_2c12760</name>
</gene>
<dbReference type="Proteomes" id="UP000031838">
    <property type="component" value="Chromosome 2"/>
</dbReference>